<feature type="coiled-coil region" evidence="4">
    <location>
        <begin position="375"/>
        <end position="409"/>
    </location>
</feature>
<protein>
    <submittedName>
        <fullName evidence="5">Transporter</fullName>
    </submittedName>
</protein>
<dbReference type="EMBL" id="PYEP01000003">
    <property type="protein sequence ID" value="PSN08352.1"/>
    <property type="molecule type" value="Genomic_DNA"/>
</dbReference>
<dbReference type="AlphaFoldDB" id="A0A2P8VLD2"/>
<dbReference type="InterPro" id="IPR010131">
    <property type="entry name" value="MdtP/NodT-like"/>
</dbReference>
<dbReference type="RefSeq" id="WP_106877000.1">
    <property type="nucleotide sequence ID" value="NZ_PYEP01000003.1"/>
</dbReference>
<keyword evidence="3" id="KW-1134">Transmembrane beta strand</keyword>
<evidence type="ECO:0000313" key="5">
    <source>
        <dbReference type="EMBL" id="PSN08352.1"/>
    </source>
</evidence>
<dbReference type="SUPFAM" id="SSF56954">
    <property type="entry name" value="Outer membrane efflux proteins (OEP)"/>
    <property type="match status" value="1"/>
</dbReference>
<dbReference type="GO" id="GO:0015562">
    <property type="term" value="F:efflux transmembrane transporter activity"/>
    <property type="evidence" value="ECO:0007669"/>
    <property type="project" value="InterPro"/>
</dbReference>
<feature type="signal peptide" evidence="3">
    <location>
        <begin position="1"/>
        <end position="25"/>
    </location>
</feature>
<name>A0A2P8VLD2_9ENTR</name>
<dbReference type="Proteomes" id="UP000240212">
    <property type="component" value="Unassembled WGS sequence"/>
</dbReference>
<dbReference type="OrthoDB" id="9770517at2"/>
<accession>A0A2P8VLD2</accession>
<evidence type="ECO:0000256" key="3">
    <source>
        <dbReference type="RuleBase" id="RU362097"/>
    </source>
</evidence>
<sequence>MSRTRMSAVALALLLAGCHSPQVDKAPASLTIPAQWRDGIGPDSPVEGFWWRNFHDSQLNRFVEQALRYNSDVLTARSRIDEYQARVSAADSALWPTLDASLGVTRARSQSAATGLPTHGTRYQGGLNASYDVDLWGATRRNVDAARLSLAAQKSAAAAADLTVASQAASGYITLLALDAQLRITQSTLEARERAYQLAKRQYETGYSSRLELMQSDSELRATRAQIPQLQHQIAQQENALQVLAGSLPAPVARGGTFAALTPLPMPSQLPSSLLARRPDIVQAQQTLLAADSTLAASRAKLLPSLSLSASGTYQDDTLTGLLDNPLRLWSVGGSILAPLLNRDTLNAQVDVSMSQRNQALYGYESTVRSAFREVNDSLDAIRRLGEQLTELEAQEQVAQETLRIAHNRYRNGYSSFLDELDAQRTLFSTQLNVVQTRNDLLLAQVDLYRALGGGWQVK</sequence>
<dbReference type="Gene3D" id="2.20.200.10">
    <property type="entry name" value="Outer membrane efflux proteins (OEP)"/>
    <property type="match status" value="1"/>
</dbReference>
<dbReference type="GO" id="GO:0009279">
    <property type="term" value="C:cell outer membrane"/>
    <property type="evidence" value="ECO:0007669"/>
    <property type="project" value="UniProtKB-SubCell"/>
</dbReference>
<keyword evidence="3" id="KW-0732">Signal</keyword>
<dbReference type="NCBIfam" id="TIGR01845">
    <property type="entry name" value="outer_NodT"/>
    <property type="match status" value="1"/>
</dbReference>
<dbReference type="PANTHER" id="PTHR30203">
    <property type="entry name" value="OUTER MEMBRANE CATION EFFLUX PROTEIN"/>
    <property type="match status" value="1"/>
</dbReference>
<gene>
    <name evidence="5" type="ORF">C7G83_09300</name>
</gene>
<keyword evidence="3" id="KW-0472">Membrane</keyword>
<dbReference type="STRING" id="1388748.GCA_000463155_02814"/>
<comment type="subcellular location">
    <subcellularLocation>
        <location evidence="1 3">Cell outer membrane</location>
        <topology evidence="1 3">Lipid-anchor</topology>
    </subcellularLocation>
</comment>
<dbReference type="InterPro" id="IPR003423">
    <property type="entry name" value="OMP_efflux"/>
</dbReference>
<proteinExistence type="inferred from homology"/>
<keyword evidence="4" id="KW-0175">Coiled coil</keyword>
<keyword evidence="3" id="KW-0564">Palmitate</keyword>
<dbReference type="Pfam" id="PF02321">
    <property type="entry name" value="OEP"/>
    <property type="match status" value="2"/>
</dbReference>
<evidence type="ECO:0000256" key="2">
    <source>
        <dbReference type="ARBA" id="ARBA00007613"/>
    </source>
</evidence>
<dbReference type="PANTHER" id="PTHR30203:SF33">
    <property type="entry name" value="BLR4455 PROTEIN"/>
    <property type="match status" value="1"/>
</dbReference>
<feature type="chain" id="PRO_5015023772" evidence="3">
    <location>
        <begin position="26"/>
        <end position="459"/>
    </location>
</feature>
<evidence type="ECO:0000256" key="4">
    <source>
        <dbReference type="SAM" id="Coils"/>
    </source>
</evidence>
<keyword evidence="3" id="KW-0812">Transmembrane</keyword>
<dbReference type="PROSITE" id="PS51257">
    <property type="entry name" value="PROKAR_LIPOPROTEIN"/>
    <property type="match status" value="1"/>
</dbReference>
<organism evidence="5 6">
    <name type="scientific">Siccibacter turicensis</name>
    <dbReference type="NCBI Taxonomy" id="357233"/>
    <lineage>
        <taxon>Bacteria</taxon>
        <taxon>Pseudomonadati</taxon>
        <taxon>Pseudomonadota</taxon>
        <taxon>Gammaproteobacteria</taxon>
        <taxon>Enterobacterales</taxon>
        <taxon>Enterobacteriaceae</taxon>
        <taxon>Siccibacter</taxon>
    </lineage>
</organism>
<dbReference type="Gene3D" id="1.20.1600.10">
    <property type="entry name" value="Outer membrane efflux proteins (OEP)"/>
    <property type="match status" value="1"/>
</dbReference>
<comment type="similarity">
    <text evidence="2 3">Belongs to the outer membrane factor (OMF) (TC 1.B.17) family.</text>
</comment>
<comment type="caution">
    <text evidence="5">The sequence shown here is derived from an EMBL/GenBank/DDBJ whole genome shotgun (WGS) entry which is preliminary data.</text>
</comment>
<keyword evidence="3" id="KW-0449">Lipoprotein</keyword>
<evidence type="ECO:0000313" key="6">
    <source>
        <dbReference type="Proteomes" id="UP000240212"/>
    </source>
</evidence>
<evidence type="ECO:0000256" key="1">
    <source>
        <dbReference type="ARBA" id="ARBA00004459"/>
    </source>
</evidence>
<reference evidence="5 6" key="1">
    <citation type="submission" date="2018-03" db="EMBL/GenBank/DDBJ databases">
        <title>Draft genome sequence of the first documented clinical Siccibacter turicensis isolate in Austria.</title>
        <authorList>
            <person name="Lepuschitz S."/>
            <person name="Pekard-Amenitsch S."/>
            <person name="Haunold R."/>
            <person name="Schill S."/>
            <person name="Mach R."/>
            <person name="Allerberger F."/>
            <person name="Ruppitsch W."/>
            <person name="Forsythe S.J."/>
        </authorList>
    </citation>
    <scope>NUCLEOTIDE SEQUENCE [LARGE SCALE GENOMIC DNA]</scope>
    <source>
        <strain evidence="5 6">6100069499-17</strain>
    </source>
</reference>
<keyword evidence="6" id="KW-1185">Reference proteome</keyword>